<evidence type="ECO:0000256" key="1">
    <source>
        <dbReference type="ARBA" id="ARBA00005591"/>
    </source>
</evidence>
<comment type="similarity">
    <text evidence="1">Belongs to the MsrA Met sulfoxide reductase family.</text>
</comment>
<sequence length="186" mass="21055">MTTTTLSPSIKASLSAKYVTLAAGCFWGVERVFRKHFGHKGLLDVRVGYANGVPTAGNVNYESVCTGKTNFVESVQIAYDPSLTNLKELLDIFFRMHDPTTVNAQGPDVGVQYRSAVLTHDEEDQKLAWEVKDDSKKVWYPNHEVVTIIEPIKIWYDAEDYHQQYLQKNPGGYECPSHFIRTKPKV</sequence>
<dbReference type="Pfam" id="PF01625">
    <property type="entry name" value="PMSR"/>
    <property type="match status" value="1"/>
</dbReference>
<gene>
    <name evidence="8" type="ORF">CANTADRAFT_20033</name>
</gene>
<evidence type="ECO:0000259" key="7">
    <source>
        <dbReference type="Pfam" id="PF01625"/>
    </source>
</evidence>
<dbReference type="HAMAP" id="MF_01401">
    <property type="entry name" value="MsrA"/>
    <property type="match status" value="1"/>
</dbReference>
<evidence type="ECO:0000256" key="2">
    <source>
        <dbReference type="ARBA" id="ARBA00012502"/>
    </source>
</evidence>
<name>A0A1E4SLP8_9ASCO</name>
<feature type="domain" description="Peptide methionine sulphoxide reductase MsrA" evidence="7">
    <location>
        <begin position="19"/>
        <end position="175"/>
    </location>
</feature>
<evidence type="ECO:0000313" key="9">
    <source>
        <dbReference type="Proteomes" id="UP000094285"/>
    </source>
</evidence>
<protein>
    <recommendedName>
        <fullName evidence="2">peptide-methionine (S)-S-oxide reductase</fullName>
        <ecNumber evidence="2">1.8.4.11</ecNumber>
    </recommendedName>
    <alternativeName>
        <fullName evidence="4">Peptide-methionine (S)-S-oxide reductase</fullName>
    </alternativeName>
</protein>
<organism evidence="8 9">
    <name type="scientific">Suhomyces tanzawaensis NRRL Y-17324</name>
    <dbReference type="NCBI Taxonomy" id="984487"/>
    <lineage>
        <taxon>Eukaryota</taxon>
        <taxon>Fungi</taxon>
        <taxon>Dikarya</taxon>
        <taxon>Ascomycota</taxon>
        <taxon>Saccharomycotina</taxon>
        <taxon>Pichiomycetes</taxon>
        <taxon>Debaryomycetaceae</taxon>
        <taxon>Suhomyces</taxon>
    </lineage>
</organism>
<keyword evidence="3" id="KW-0560">Oxidoreductase</keyword>
<dbReference type="RefSeq" id="XP_020065562.1">
    <property type="nucleotide sequence ID" value="XM_020206509.1"/>
</dbReference>
<proteinExistence type="inferred from homology"/>
<evidence type="ECO:0000256" key="6">
    <source>
        <dbReference type="ARBA" id="ARBA00048782"/>
    </source>
</evidence>
<dbReference type="GO" id="GO:0008113">
    <property type="term" value="F:peptide-methionine (S)-S-oxide reductase activity"/>
    <property type="evidence" value="ECO:0007669"/>
    <property type="project" value="UniProtKB-EC"/>
</dbReference>
<dbReference type="Gene3D" id="3.30.1060.10">
    <property type="entry name" value="Peptide methionine sulphoxide reductase MsrA"/>
    <property type="match status" value="1"/>
</dbReference>
<reference evidence="9" key="1">
    <citation type="submission" date="2016-05" db="EMBL/GenBank/DDBJ databases">
        <title>Comparative genomics of biotechnologically important yeasts.</title>
        <authorList>
            <consortium name="DOE Joint Genome Institute"/>
            <person name="Riley R."/>
            <person name="Haridas S."/>
            <person name="Wolfe K.H."/>
            <person name="Lopes M.R."/>
            <person name="Hittinger C.T."/>
            <person name="Goker M."/>
            <person name="Salamov A."/>
            <person name="Wisecaver J."/>
            <person name="Long T.M."/>
            <person name="Aerts A.L."/>
            <person name="Barry K."/>
            <person name="Choi C."/>
            <person name="Clum A."/>
            <person name="Coughlan A.Y."/>
            <person name="Deshpande S."/>
            <person name="Douglass A.P."/>
            <person name="Hanson S.J."/>
            <person name="Klenk H.-P."/>
            <person name="Labutti K."/>
            <person name="Lapidus A."/>
            <person name="Lindquist E."/>
            <person name="Lipzen A."/>
            <person name="Meier-Kolthoff J.P."/>
            <person name="Ohm R.A."/>
            <person name="Otillar R.P."/>
            <person name="Pangilinan J."/>
            <person name="Peng Y."/>
            <person name="Rokas A."/>
            <person name="Rosa C.A."/>
            <person name="Scheuner C."/>
            <person name="Sibirny A.A."/>
            <person name="Slot J.C."/>
            <person name="Stielow J.B."/>
            <person name="Sun H."/>
            <person name="Kurtzman C.P."/>
            <person name="Blackwell M."/>
            <person name="Grigoriev I.V."/>
            <person name="Jeffries T.W."/>
        </authorList>
    </citation>
    <scope>NUCLEOTIDE SEQUENCE [LARGE SCALE GENOMIC DNA]</scope>
    <source>
        <strain evidence="9">NRRL Y-17324</strain>
    </source>
</reference>
<dbReference type="PANTHER" id="PTHR43774:SF1">
    <property type="entry name" value="PEPTIDE METHIONINE SULFOXIDE REDUCTASE MSRA 2"/>
    <property type="match status" value="1"/>
</dbReference>
<evidence type="ECO:0000256" key="4">
    <source>
        <dbReference type="ARBA" id="ARBA00030643"/>
    </source>
</evidence>
<dbReference type="SUPFAM" id="SSF55068">
    <property type="entry name" value="Peptide methionine sulfoxide reductase"/>
    <property type="match status" value="1"/>
</dbReference>
<comment type="catalytic activity">
    <reaction evidence="5">
        <text>L-methionyl-[protein] + [thioredoxin]-disulfide + H2O = L-methionyl-(S)-S-oxide-[protein] + [thioredoxin]-dithiol</text>
        <dbReference type="Rhea" id="RHEA:14217"/>
        <dbReference type="Rhea" id="RHEA-COMP:10698"/>
        <dbReference type="Rhea" id="RHEA-COMP:10700"/>
        <dbReference type="Rhea" id="RHEA-COMP:12313"/>
        <dbReference type="Rhea" id="RHEA-COMP:12315"/>
        <dbReference type="ChEBI" id="CHEBI:15377"/>
        <dbReference type="ChEBI" id="CHEBI:16044"/>
        <dbReference type="ChEBI" id="CHEBI:29950"/>
        <dbReference type="ChEBI" id="CHEBI:44120"/>
        <dbReference type="ChEBI" id="CHEBI:50058"/>
        <dbReference type="EC" id="1.8.4.11"/>
    </reaction>
</comment>
<dbReference type="GeneID" id="30980646"/>
<dbReference type="PANTHER" id="PTHR43774">
    <property type="entry name" value="PEPTIDE METHIONINE SULFOXIDE REDUCTASE"/>
    <property type="match status" value="1"/>
</dbReference>
<keyword evidence="9" id="KW-1185">Reference proteome</keyword>
<evidence type="ECO:0000313" key="8">
    <source>
        <dbReference type="EMBL" id="ODV80440.1"/>
    </source>
</evidence>
<accession>A0A1E4SLP8</accession>
<dbReference type="EMBL" id="KV453910">
    <property type="protein sequence ID" value="ODV80440.1"/>
    <property type="molecule type" value="Genomic_DNA"/>
</dbReference>
<dbReference type="FunFam" id="3.30.1060.10:FF:000006">
    <property type="entry name" value="Peptide methionine sulfoxide reductase"/>
    <property type="match status" value="1"/>
</dbReference>
<dbReference type="InterPro" id="IPR002569">
    <property type="entry name" value="Met_Sox_Rdtase_MsrA_dom"/>
</dbReference>
<evidence type="ECO:0000256" key="3">
    <source>
        <dbReference type="ARBA" id="ARBA00023002"/>
    </source>
</evidence>
<dbReference type="AlphaFoldDB" id="A0A1E4SLP8"/>
<dbReference type="EC" id="1.8.4.11" evidence="2"/>
<dbReference type="Proteomes" id="UP000094285">
    <property type="component" value="Unassembled WGS sequence"/>
</dbReference>
<dbReference type="InterPro" id="IPR036509">
    <property type="entry name" value="Met_Sox_Rdtase_MsrA_sf"/>
</dbReference>
<dbReference type="GO" id="GO:0005737">
    <property type="term" value="C:cytoplasm"/>
    <property type="evidence" value="ECO:0007669"/>
    <property type="project" value="EnsemblFungi"/>
</dbReference>
<dbReference type="OrthoDB" id="77405at2759"/>
<comment type="catalytic activity">
    <reaction evidence="6">
        <text>[thioredoxin]-disulfide + L-methionine + H2O = L-methionine (S)-S-oxide + [thioredoxin]-dithiol</text>
        <dbReference type="Rhea" id="RHEA:19993"/>
        <dbReference type="Rhea" id="RHEA-COMP:10698"/>
        <dbReference type="Rhea" id="RHEA-COMP:10700"/>
        <dbReference type="ChEBI" id="CHEBI:15377"/>
        <dbReference type="ChEBI" id="CHEBI:29950"/>
        <dbReference type="ChEBI" id="CHEBI:50058"/>
        <dbReference type="ChEBI" id="CHEBI:57844"/>
        <dbReference type="ChEBI" id="CHEBI:58772"/>
        <dbReference type="EC" id="1.8.4.11"/>
    </reaction>
</comment>
<dbReference type="NCBIfam" id="TIGR00401">
    <property type="entry name" value="msrA"/>
    <property type="match status" value="1"/>
</dbReference>
<dbReference type="STRING" id="984487.A0A1E4SLP8"/>
<dbReference type="GO" id="GO:0034599">
    <property type="term" value="P:cellular response to oxidative stress"/>
    <property type="evidence" value="ECO:0007669"/>
    <property type="project" value="EnsemblFungi"/>
</dbReference>
<evidence type="ECO:0000256" key="5">
    <source>
        <dbReference type="ARBA" id="ARBA00047806"/>
    </source>
</evidence>